<evidence type="ECO:0000313" key="2">
    <source>
        <dbReference type="EMBL" id="KAA9345679.1"/>
    </source>
</evidence>
<dbReference type="EMBL" id="VTWT01000001">
    <property type="protein sequence ID" value="KAA9345679.1"/>
    <property type="molecule type" value="Genomic_DNA"/>
</dbReference>
<dbReference type="AlphaFoldDB" id="A0A5N1JA18"/>
<evidence type="ECO:0000313" key="3">
    <source>
        <dbReference type="Proteomes" id="UP000326570"/>
    </source>
</evidence>
<feature type="transmembrane region" description="Helical" evidence="1">
    <location>
        <begin position="93"/>
        <end position="114"/>
    </location>
</feature>
<gene>
    <name evidence="2" type="ORF">F0P94_00910</name>
</gene>
<name>A0A5N1JA18_9BACT</name>
<evidence type="ECO:0000256" key="1">
    <source>
        <dbReference type="SAM" id="Phobius"/>
    </source>
</evidence>
<feature type="transmembrane region" description="Helical" evidence="1">
    <location>
        <begin position="12"/>
        <end position="33"/>
    </location>
</feature>
<keyword evidence="1" id="KW-0472">Membrane</keyword>
<sequence>MKVYRFLLRLHGIFYFLTGIWPVVHIHSFMAVTGPKNDIWLVKTVGLTIVACSLGMIGASFRKYVQPDVILIVLGFAAFLTLIDIYYTMTDVIAPVYLADAAVEMLFILAWLWWWKFQKPKQETVLNS</sequence>
<protein>
    <recommendedName>
        <fullName evidence="4">DoxX family protein</fullName>
    </recommendedName>
</protein>
<dbReference type="Proteomes" id="UP000326570">
    <property type="component" value="Unassembled WGS sequence"/>
</dbReference>
<reference evidence="2 3" key="1">
    <citation type="submission" date="2019-09" db="EMBL/GenBank/DDBJ databases">
        <title>Genome sequence of Adhaeribacter sp. M2.</title>
        <authorList>
            <person name="Srinivasan S."/>
        </authorList>
    </citation>
    <scope>NUCLEOTIDE SEQUENCE [LARGE SCALE GENOMIC DNA]</scope>
    <source>
        <strain evidence="2 3">M2</strain>
    </source>
</reference>
<dbReference type="RefSeq" id="WP_150901822.1">
    <property type="nucleotide sequence ID" value="NZ_VTWT01000001.1"/>
</dbReference>
<feature type="transmembrane region" description="Helical" evidence="1">
    <location>
        <begin position="69"/>
        <end position="87"/>
    </location>
</feature>
<organism evidence="2 3">
    <name type="scientific">Adhaeribacter soli</name>
    <dbReference type="NCBI Taxonomy" id="2607655"/>
    <lineage>
        <taxon>Bacteria</taxon>
        <taxon>Pseudomonadati</taxon>
        <taxon>Bacteroidota</taxon>
        <taxon>Cytophagia</taxon>
        <taxon>Cytophagales</taxon>
        <taxon>Hymenobacteraceae</taxon>
        <taxon>Adhaeribacter</taxon>
    </lineage>
</organism>
<proteinExistence type="predicted"/>
<accession>A0A5N1JA18</accession>
<feature type="transmembrane region" description="Helical" evidence="1">
    <location>
        <begin position="39"/>
        <end position="57"/>
    </location>
</feature>
<keyword evidence="1" id="KW-1133">Transmembrane helix</keyword>
<comment type="caution">
    <text evidence="2">The sequence shown here is derived from an EMBL/GenBank/DDBJ whole genome shotgun (WGS) entry which is preliminary data.</text>
</comment>
<keyword evidence="3" id="KW-1185">Reference proteome</keyword>
<keyword evidence="1" id="KW-0812">Transmembrane</keyword>
<evidence type="ECO:0008006" key="4">
    <source>
        <dbReference type="Google" id="ProtNLM"/>
    </source>
</evidence>